<keyword evidence="3" id="KW-1185">Reference proteome</keyword>
<dbReference type="EMBL" id="QUSF01000165">
    <property type="protein sequence ID" value="RLV88901.1"/>
    <property type="molecule type" value="Genomic_DNA"/>
</dbReference>
<dbReference type="AlphaFoldDB" id="A0A3L8RWF8"/>
<protein>
    <submittedName>
        <fullName evidence="2">Uncharacterized protein</fullName>
    </submittedName>
</protein>
<dbReference type="Proteomes" id="UP000276834">
    <property type="component" value="Unassembled WGS sequence"/>
</dbReference>
<proteinExistence type="predicted"/>
<evidence type="ECO:0000313" key="2">
    <source>
        <dbReference type="EMBL" id="RLV88901.1"/>
    </source>
</evidence>
<name>A0A3L8RWF8_CHLGU</name>
<sequence length="152" mass="15243">MSWWTTRGRGSSSASSTRACPGQGPRSRSGSLVPSAEGAWPMPPSATAGAPPCSASPSDLVLFNLIRAGILGLRGGSAGAQLGTQVPTKGWDRGVDPLPTGAPGAEGVLFPKQAGTRVGGPGWAEGRSEIPPATHSIPGDALPNPVLPLCWG</sequence>
<gene>
    <name evidence="2" type="ORF">DV515_00015182</name>
</gene>
<accession>A0A3L8RWF8</accession>
<evidence type="ECO:0000313" key="3">
    <source>
        <dbReference type="Proteomes" id="UP000276834"/>
    </source>
</evidence>
<reference evidence="2 3" key="1">
    <citation type="journal article" date="2018" name="Proc. R. Soc. B">
        <title>A non-coding region near Follistatin controls head colour polymorphism in the Gouldian finch.</title>
        <authorList>
            <person name="Toomey M.B."/>
            <person name="Marques C.I."/>
            <person name="Andrade P."/>
            <person name="Araujo P.M."/>
            <person name="Sabatino S."/>
            <person name="Gazda M.A."/>
            <person name="Afonso S."/>
            <person name="Lopes R.J."/>
            <person name="Corbo J.C."/>
            <person name="Carneiro M."/>
        </authorList>
    </citation>
    <scope>NUCLEOTIDE SEQUENCE [LARGE SCALE GENOMIC DNA]</scope>
    <source>
        <strain evidence="2">Red01</strain>
        <tissue evidence="2">Muscle</tissue>
    </source>
</reference>
<feature type="region of interest" description="Disordered" evidence="1">
    <location>
        <begin position="1"/>
        <end position="53"/>
    </location>
</feature>
<organism evidence="2 3">
    <name type="scientific">Chloebia gouldiae</name>
    <name type="common">Gouldian finch</name>
    <name type="synonym">Erythrura gouldiae</name>
    <dbReference type="NCBI Taxonomy" id="44316"/>
    <lineage>
        <taxon>Eukaryota</taxon>
        <taxon>Metazoa</taxon>
        <taxon>Chordata</taxon>
        <taxon>Craniata</taxon>
        <taxon>Vertebrata</taxon>
        <taxon>Euteleostomi</taxon>
        <taxon>Archelosauria</taxon>
        <taxon>Archosauria</taxon>
        <taxon>Dinosauria</taxon>
        <taxon>Saurischia</taxon>
        <taxon>Theropoda</taxon>
        <taxon>Coelurosauria</taxon>
        <taxon>Aves</taxon>
        <taxon>Neognathae</taxon>
        <taxon>Neoaves</taxon>
        <taxon>Telluraves</taxon>
        <taxon>Australaves</taxon>
        <taxon>Passeriformes</taxon>
        <taxon>Passeroidea</taxon>
        <taxon>Passeridae</taxon>
        <taxon>Chloebia</taxon>
    </lineage>
</organism>
<evidence type="ECO:0000256" key="1">
    <source>
        <dbReference type="SAM" id="MobiDB-lite"/>
    </source>
</evidence>
<feature type="compositionally biased region" description="Low complexity" evidence="1">
    <location>
        <begin position="1"/>
        <end position="19"/>
    </location>
</feature>
<comment type="caution">
    <text evidence="2">The sequence shown here is derived from an EMBL/GenBank/DDBJ whole genome shotgun (WGS) entry which is preliminary data.</text>
</comment>